<organism evidence="11 12">
    <name type="scientific">Porites evermanni</name>
    <dbReference type="NCBI Taxonomy" id="104178"/>
    <lineage>
        <taxon>Eukaryota</taxon>
        <taxon>Metazoa</taxon>
        <taxon>Cnidaria</taxon>
        <taxon>Anthozoa</taxon>
        <taxon>Hexacorallia</taxon>
        <taxon>Scleractinia</taxon>
        <taxon>Fungiina</taxon>
        <taxon>Poritidae</taxon>
        <taxon>Porites</taxon>
    </lineage>
</organism>
<name>A0ABN8LNW3_9CNID</name>
<evidence type="ECO:0000313" key="11">
    <source>
        <dbReference type="EMBL" id="CAH3018071.1"/>
    </source>
</evidence>
<dbReference type="InterPro" id="IPR050449">
    <property type="entry name" value="Ephrin_rcpt_TKs"/>
</dbReference>
<feature type="domain" description="Fibronectin type-III" evidence="10">
    <location>
        <begin position="148"/>
        <end position="246"/>
    </location>
</feature>
<dbReference type="EMBL" id="CALNXI010000077">
    <property type="protein sequence ID" value="CAH3018071.1"/>
    <property type="molecule type" value="Genomic_DNA"/>
</dbReference>
<evidence type="ECO:0000256" key="1">
    <source>
        <dbReference type="ARBA" id="ARBA00004167"/>
    </source>
</evidence>
<evidence type="ECO:0000256" key="8">
    <source>
        <dbReference type="SAM" id="Phobius"/>
    </source>
</evidence>
<evidence type="ECO:0000256" key="7">
    <source>
        <dbReference type="ARBA" id="ARBA00023170"/>
    </source>
</evidence>
<keyword evidence="6 8" id="KW-0472">Membrane</keyword>
<evidence type="ECO:0000256" key="5">
    <source>
        <dbReference type="ARBA" id="ARBA00022989"/>
    </source>
</evidence>
<feature type="signal peptide" evidence="9">
    <location>
        <begin position="1"/>
        <end position="21"/>
    </location>
</feature>
<evidence type="ECO:0000313" key="12">
    <source>
        <dbReference type="Proteomes" id="UP001159427"/>
    </source>
</evidence>
<feature type="chain" id="PRO_5047122055" description="Fibronectin type-III domain-containing protein" evidence="9">
    <location>
        <begin position="22"/>
        <end position="461"/>
    </location>
</feature>
<dbReference type="InterPro" id="IPR036116">
    <property type="entry name" value="FN3_sf"/>
</dbReference>
<evidence type="ECO:0000256" key="4">
    <source>
        <dbReference type="ARBA" id="ARBA00022840"/>
    </source>
</evidence>
<feature type="transmembrane region" description="Helical" evidence="8">
    <location>
        <begin position="373"/>
        <end position="397"/>
    </location>
</feature>
<dbReference type="Proteomes" id="UP001159427">
    <property type="component" value="Unassembled WGS sequence"/>
</dbReference>
<sequence length="461" mass="52407">MALMVVLWFLFSSSFVYHVTGKDNLTVTMDMKVRAWCEAGDEGFKTVNVIWYPPNSPESTSSVESSSYSVFFTSTITEEYKYQFGCALNTTQQSLQQGQLQCSISCRSCEGGLFPWKFYFILKMTNSSGSYVTGKKSCRLVNTVRCTMPQNFKVMESGKRNLTLTWEPGPHMIERTSFLCYRIWYGSVQAKSNESVDIKTGVSLAHTFHDLLPYTQYRFFIQCSLSDCLNGWGALSGPLTGMTNEEVPVKAPEFENWSVANTAQDKRDVTVVWKLPPRNTWNGIPREFEIDFWQVSQENGSSTPIPNSNRNLQIKNGSVTTATLPALNRFTDYQSQISMCTTQGCGPESSPWFLKGDTKQPNALSYRESNNNFTWIIVGTIFGILVVTTVIAIWLWTRRRQRRENRRRLEDILQVDPPSAYDEIHDSPMSTQNSYAEIRREDPPQHLLLITADLTSELSGD</sequence>
<accession>A0ABN8LNW3</accession>
<keyword evidence="4" id="KW-0067">ATP-binding</keyword>
<dbReference type="Gene3D" id="2.60.40.10">
    <property type="entry name" value="Immunoglobulins"/>
    <property type="match status" value="2"/>
</dbReference>
<dbReference type="PANTHER" id="PTHR46877">
    <property type="entry name" value="EPH RECEPTOR A5"/>
    <property type="match status" value="1"/>
</dbReference>
<dbReference type="CDD" id="cd00063">
    <property type="entry name" value="FN3"/>
    <property type="match status" value="2"/>
</dbReference>
<dbReference type="InterPro" id="IPR013783">
    <property type="entry name" value="Ig-like_fold"/>
</dbReference>
<dbReference type="InterPro" id="IPR003961">
    <property type="entry name" value="FN3_dom"/>
</dbReference>
<dbReference type="SMART" id="SM00060">
    <property type="entry name" value="FN3"/>
    <property type="match status" value="2"/>
</dbReference>
<reference evidence="11 12" key="1">
    <citation type="submission" date="2022-05" db="EMBL/GenBank/DDBJ databases">
        <authorList>
            <consortium name="Genoscope - CEA"/>
            <person name="William W."/>
        </authorList>
    </citation>
    <scope>NUCLEOTIDE SEQUENCE [LARGE SCALE GENOMIC DNA]</scope>
</reference>
<evidence type="ECO:0000259" key="10">
    <source>
        <dbReference type="PROSITE" id="PS50853"/>
    </source>
</evidence>
<dbReference type="SUPFAM" id="SSF49265">
    <property type="entry name" value="Fibronectin type III"/>
    <property type="match status" value="1"/>
</dbReference>
<proteinExistence type="predicted"/>
<feature type="domain" description="Fibronectin type-III" evidence="10">
    <location>
        <begin position="251"/>
        <end position="361"/>
    </location>
</feature>
<dbReference type="PROSITE" id="PS50853">
    <property type="entry name" value="FN3"/>
    <property type="match status" value="2"/>
</dbReference>
<evidence type="ECO:0000256" key="3">
    <source>
        <dbReference type="ARBA" id="ARBA00022741"/>
    </source>
</evidence>
<keyword evidence="9" id="KW-0732">Signal</keyword>
<evidence type="ECO:0000256" key="2">
    <source>
        <dbReference type="ARBA" id="ARBA00022692"/>
    </source>
</evidence>
<keyword evidence="7" id="KW-0675">Receptor</keyword>
<evidence type="ECO:0000256" key="6">
    <source>
        <dbReference type="ARBA" id="ARBA00023136"/>
    </source>
</evidence>
<dbReference type="PANTHER" id="PTHR46877:SF14">
    <property type="entry name" value="RECEPTOR PROTEIN-TYROSINE KINASE"/>
    <property type="match status" value="1"/>
</dbReference>
<comment type="subcellular location">
    <subcellularLocation>
        <location evidence="1">Membrane</location>
        <topology evidence="1">Single-pass membrane protein</topology>
    </subcellularLocation>
</comment>
<keyword evidence="3" id="KW-0547">Nucleotide-binding</keyword>
<protein>
    <recommendedName>
        <fullName evidence="10">Fibronectin type-III domain-containing protein</fullName>
    </recommendedName>
</protein>
<evidence type="ECO:0000256" key="9">
    <source>
        <dbReference type="SAM" id="SignalP"/>
    </source>
</evidence>
<keyword evidence="12" id="KW-1185">Reference proteome</keyword>
<gene>
    <name evidence="11" type="ORF">PEVE_00041066</name>
</gene>
<keyword evidence="5 8" id="KW-1133">Transmembrane helix</keyword>
<keyword evidence="2 8" id="KW-0812">Transmembrane</keyword>
<comment type="caution">
    <text evidence="11">The sequence shown here is derived from an EMBL/GenBank/DDBJ whole genome shotgun (WGS) entry which is preliminary data.</text>
</comment>